<feature type="domain" description="PH" evidence="18">
    <location>
        <begin position="245"/>
        <end position="343"/>
    </location>
</feature>
<keyword evidence="6" id="KW-0472">Membrane</keyword>
<name>A0AAV6UKK7_9ARAC</name>
<keyword evidence="10 15" id="KW-0445">Lipid transport</keyword>
<keyword evidence="20" id="KW-1185">Reference proteome</keyword>
<evidence type="ECO:0000259" key="18">
    <source>
        <dbReference type="PROSITE" id="PS50003"/>
    </source>
</evidence>
<evidence type="ECO:0000256" key="8">
    <source>
        <dbReference type="ARBA" id="ARBA00022699"/>
    </source>
</evidence>
<dbReference type="PANTHER" id="PTHR10972">
    <property type="entry name" value="OXYSTEROL-BINDING PROTEIN-RELATED"/>
    <property type="match status" value="1"/>
</dbReference>
<keyword evidence="9" id="KW-0638">Presynaptic neurotoxin</keyword>
<evidence type="ECO:0000256" key="1">
    <source>
        <dbReference type="ARBA" id="ARBA00004175"/>
    </source>
</evidence>
<evidence type="ECO:0000256" key="15">
    <source>
        <dbReference type="RuleBase" id="RU003845"/>
    </source>
</evidence>
<keyword evidence="7" id="KW-0800">Toxin</keyword>
<evidence type="ECO:0000256" key="16">
    <source>
        <dbReference type="SAM" id="Coils"/>
    </source>
</evidence>
<dbReference type="InterPro" id="IPR018494">
    <property type="entry name" value="Oxysterol-bd_CS"/>
</dbReference>
<dbReference type="Gene3D" id="1.25.40.20">
    <property type="entry name" value="Ankyrin repeat-containing domain"/>
    <property type="match status" value="2"/>
</dbReference>
<dbReference type="GO" id="GO:0006869">
    <property type="term" value="P:lipid transport"/>
    <property type="evidence" value="ECO:0007669"/>
    <property type="project" value="UniProtKB-KW"/>
</dbReference>
<accession>A0AAV6UKK7</accession>
<feature type="compositionally biased region" description="Low complexity" evidence="17">
    <location>
        <begin position="536"/>
        <end position="547"/>
    </location>
</feature>
<dbReference type="GO" id="GO:0006887">
    <property type="term" value="P:exocytosis"/>
    <property type="evidence" value="ECO:0007669"/>
    <property type="project" value="UniProtKB-KW"/>
</dbReference>
<protein>
    <recommendedName>
        <fullName evidence="15">Oxysterol-binding protein</fullName>
    </recommendedName>
</protein>
<keyword evidence="4" id="KW-0268">Exocytosis</keyword>
<comment type="similarity">
    <text evidence="14">Belongs to the OSBP family.</text>
</comment>
<evidence type="ECO:0000256" key="9">
    <source>
        <dbReference type="ARBA" id="ARBA00023028"/>
    </source>
</evidence>
<dbReference type="Gene3D" id="2.40.160.120">
    <property type="match status" value="1"/>
</dbReference>
<dbReference type="PROSITE" id="PS50297">
    <property type="entry name" value="ANK_REP_REGION"/>
    <property type="match status" value="3"/>
</dbReference>
<dbReference type="SMART" id="SM00248">
    <property type="entry name" value="ANK"/>
    <property type="match status" value="4"/>
</dbReference>
<evidence type="ECO:0000313" key="19">
    <source>
        <dbReference type="EMBL" id="KAG8184694.1"/>
    </source>
</evidence>
<comment type="subcellular location">
    <subcellularLocation>
        <location evidence="2">Secreted</location>
    </subcellularLocation>
    <subcellularLocation>
        <location evidence="1">Target cell membrane</location>
    </subcellularLocation>
</comment>
<dbReference type="GO" id="GO:0005886">
    <property type="term" value="C:plasma membrane"/>
    <property type="evidence" value="ECO:0007669"/>
    <property type="project" value="TreeGrafter"/>
</dbReference>
<dbReference type="SUPFAM" id="SSF50729">
    <property type="entry name" value="PH domain-like"/>
    <property type="match status" value="1"/>
</dbReference>
<dbReference type="GO" id="GO:0097038">
    <property type="term" value="C:perinuclear endoplasmic reticulum"/>
    <property type="evidence" value="ECO:0007669"/>
    <property type="project" value="TreeGrafter"/>
</dbReference>
<feature type="region of interest" description="Disordered" evidence="17">
    <location>
        <begin position="536"/>
        <end position="556"/>
    </location>
</feature>
<dbReference type="Pfam" id="PF01237">
    <property type="entry name" value="Oxysterol_BP"/>
    <property type="match status" value="1"/>
</dbReference>
<evidence type="ECO:0000256" key="11">
    <source>
        <dbReference type="ARBA" id="ARBA00023121"/>
    </source>
</evidence>
<keyword evidence="6" id="KW-1052">Target cell membrane</keyword>
<reference evidence="19 20" key="1">
    <citation type="journal article" date="2022" name="Nat. Ecol. Evol.">
        <title>A masculinizing supergene underlies an exaggerated male reproductive morph in a spider.</title>
        <authorList>
            <person name="Hendrickx F."/>
            <person name="De Corte Z."/>
            <person name="Sonet G."/>
            <person name="Van Belleghem S.M."/>
            <person name="Kostlbacher S."/>
            <person name="Vangestel C."/>
        </authorList>
    </citation>
    <scope>NUCLEOTIDE SEQUENCE [LARGE SCALE GENOMIC DNA]</scope>
    <source>
        <strain evidence="19">W744_W776</strain>
    </source>
</reference>
<dbReference type="EMBL" id="JAFNEN010000364">
    <property type="protein sequence ID" value="KAG8184694.1"/>
    <property type="molecule type" value="Genomic_DNA"/>
</dbReference>
<evidence type="ECO:0000256" key="13">
    <source>
        <dbReference type="PROSITE-ProRule" id="PRU00023"/>
    </source>
</evidence>
<dbReference type="GO" id="GO:0005829">
    <property type="term" value="C:cytosol"/>
    <property type="evidence" value="ECO:0007669"/>
    <property type="project" value="TreeGrafter"/>
</dbReference>
<dbReference type="PROSITE" id="PS50003">
    <property type="entry name" value="PH_DOMAIN"/>
    <property type="match status" value="1"/>
</dbReference>
<evidence type="ECO:0000256" key="17">
    <source>
        <dbReference type="SAM" id="MobiDB-lite"/>
    </source>
</evidence>
<dbReference type="SUPFAM" id="SSF48403">
    <property type="entry name" value="Ankyrin repeat"/>
    <property type="match status" value="1"/>
</dbReference>
<feature type="repeat" description="ANK" evidence="13">
    <location>
        <begin position="55"/>
        <end position="87"/>
    </location>
</feature>
<dbReference type="GO" id="GO:0005576">
    <property type="term" value="C:extracellular region"/>
    <property type="evidence" value="ECO:0007669"/>
    <property type="project" value="UniProtKB-SubCell"/>
</dbReference>
<dbReference type="InterPro" id="IPR036770">
    <property type="entry name" value="Ankyrin_rpt-contain_sf"/>
</dbReference>
<evidence type="ECO:0000313" key="20">
    <source>
        <dbReference type="Proteomes" id="UP000827092"/>
    </source>
</evidence>
<evidence type="ECO:0000256" key="10">
    <source>
        <dbReference type="ARBA" id="ARBA00023055"/>
    </source>
</evidence>
<dbReference type="InterPro" id="IPR001849">
    <property type="entry name" value="PH_domain"/>
</dbReference>
<evidence type="ECO:0000256" key="5">
    <source>
        <dbReference type="ARBA" id="ARBA00022525"/>
    </source>
</evidence>
<dbReference type="Gene3D" id="3.30.70.3490">
    <property type="match status" value="1"/>
</dbReference>
<dbReference type="GO" id="GO:0044231">
    <property type="term" value="C:host cell presynaptic membrane"/>
    <property type="evidence" value="ECO:0007669"/>
    <property type="project" value="UniProtKB-KW"/>
</dbReference>
<dbReference type="PROSITE" id="PS01013">
    <property type="entry name" value="OSBP"/>
    <property type="match status" value="1"/>
</dbReference>
<organism evidence="19 20">
    <name type="scientific">Oedothorax gibbosus</name>
    <dbReference type="NCBI Taxonomy" id="931172"/>
    <lineage>
        <taxon>Eukaryota</taxon>
        <taxon>Metazoa</taxon>
        <taxon>Ecdysozoa</taxon>
        <taxon>Arthropoda</taxon>
        <taxon>Chelicerata</taxon>
        <taxon>Arachnida</taxon>
        <taxon>Araneae</taxon>
        <taxon>Araneomorphae</taxon>
        <taxon>Entelegynae</taxon>
        <taxon>Araneoidea</taxon>
        <taxon>Linyphiidae</taxon>
        <taxon>Erigoninae</taxon>
        <taxon>Oedothorax</taxon>
    </lineage>
</organism>
<dbReference type="PANTHER" id="PTHR10972:SF209">
    <property type="entry name" value="OXYSTEROL-BINDING PROTEIN"/>
    <property type="match status" value="1"/>
</dbReference>
<evidence type="ECO:0000256" key="7">
    <source>
        <dbReference type="ARBA" id="ARBA00022656"/>
    </source>
</evidence>
<dbReference type="FunFam" id="2.40.160.120:FF:000005">
    <property type="entry name" value="Oxysterol-binding protein"/>
    <property type="match status" value="1"/>
</dbReference>
<keyword evidence="13" id="KW-0040">ANK repeat</keyword>
<feature type="repeat" description="ANK" evidence="13">
    <location>
        <begin position="88"/>
        <end position="120"/>
    </location>
</feature>
<proteinExistence type="inferred from homology"/>
<keyword evidence="8" id="KW-0528">Neurotoxin</keyword>
<keyword evidence="3 15" id="KW-0813">Transport</keyword>
<dbReference type="Pfam" id="PF12796">
    <property type="entry name" value="Ank_2"/>
    <property type="match status" value="2"/>
</dbReference>
<dbReference type="SMART" id="SM00233">
    <property type="entry name" value="PH"/>
    <property type="match status" value="1"/>
</dbReference>
<dbReference type="FunFam" id="3.30.70.3490:FF:000015">
    <property type="entry name" value="Oxysterol-binding protein"/>
    <property type="match status" value="1"/>
</dbReference>
<dbReference type="Gene3D" id="2.30.29.30">
    <property type="entry name" value="Pleckstrin-homology domain (PH domain)/Phosphotyrosine-binding domain (PTB)"/>
    <property type="match status" value="1"/>
</dbReference>
<dbReference type="GO" id="GO:0032934">
    <property type="term" value="F:sterol binding"/>
    <property type="evidence" value="ECO:0007669"/>
    <property type="project" value="TreeGrafter"/>
</dbReference>
<keyword evidence="11" id="KW-0446">Lipid-binding</keyword>
<dbReference type="InterPro" id="IPR011993">
    <property type="entry name" value="PH-like_dom_sf"/>
</dbReference>
<dbReference type="AlphaFoldDB" id="A0AAV6UKK7"/>
<evidence type="ECO:0000256" key="3">
    <source>
        <dbReference type="ARBA" id="ARBA00022448"/>
    </source>
</evidence>
<evidence type="ECO:0000256" key="12">
    <source>
        <dbReference type="ARBA" id="ARBA00023298"/>
    </source>
</evidence>
<evidence type="ECO:0000256" key="4">
    <source>
        <dbReference type="ARBA" id="ARBA00022483"/>
    </source>
</evidence>
<dbReference type="PROSITE" id="PS50088">
    <property type="entry name" value="ANK_REPEAT"/>
    <property type="match status" value="3"/>
</dbReference>
<dbReference type="GO" id="GO:0090729">
    <property type="term" value="F:toxin activity"/>
    <property type="evidence" value="ECO:0007669"/>
    <property type="project" value="UniProtKB-KW"/>
</dbReference>
<evidence type="ECO:0000256" key="6">
    <source>
        <dbReference type="ARBA" id="ARBA00022537"/>
    </source>
</evidence>
<keyword evidence="5" id="KW-0964">Secreted</keyword>
<keyword evidence="16" id="KW-0175">Coiled coil</keyword>
<comment type="caution">
    <text evidence="19">The sequence shown here is derived from an EMBL/GenBank/DDBJ whole genome shotgun (WGS) entry which is preliminary data.</text>
</comment>
<evidence type="ECO:0000256" key="14">
    <source>
        <dbReference type="RuleBase" id="RU003844"/>
    </source>
</evidence>
<feature type="coiled-coil region" evidence="16">
    <location>
        <begin position="449"/>
        <end position="476"/>
    </location>
</feature>
<dbReference type="SUPFAM" id="SSF144000">
    <property type="entry name" value="Oxysterol-binding protein-like"/>
    <property type="match status" value="1"/>
</dbReference>
<dbReference type="InterPro" id="IPR000648">
    <property type="entry name" value="Oxysterol-bd"/>
</dbReference>
<sequence length="989" mass="112304">MLVENMVETSTPSRSLDDSLLSFSRSGDFESTTELLKQWTEDQSISLNINCRGNHDWTPLHLACYFGHEKIAEQLITHGADVNVVNDTGDTPLHKASFTGREEVVLFLLSKQADVFIRNSEGQTARDISEDDDIKKLLKAAETADLERKNATLLHAAREGDFLVIENLLKSDNPPNINYVDSLGNSALHCAAYRGKKEVALLLLQHGIDTSLKNLRGQCAVDLAPNLPTKQILGVQPVKPFQKTASRLEGLLLRKSRFLGWKETWAILEKGVMSFFTSRADSTTGTRRKGYKYLDGAKALVDECDIAAFIVIFSDNTRQRFSVGNQQKVTRQKWINAILEHIEFSSHYLKQGFSDSDDEDIIPVGTIQDKMQTAQAHLHVFEKSIDTFKSTMDQYQPSGGFSTFYEAPTVSNFREEAVNMISSARKVSASLSHCLTAFLQQEEIRSTQMKQQQERCRFLEDALHTLAQEHHELEKSLVSPFHSPPNTPHYDDTDCDEFFDAFEGDYSLAQNESLKDDSSSNSGTAVESETTGQFASFSLSSSESTTTPVPSKWGRATLPKPQFSRNDFSIWSILKQCIGKELSKITMPVVFNEPLSFLQRLSENIEYCSLLEKANNADDPVKRMEYVAAFAVACISSNWERLGKPFNPLLGETFEYAREDGFRIVTEQVSHHPPVTAFYADSPSFEFTGAIHAKLKLWARSVEVKPEGTVIVKLLKHNEVYTWTGVTCCVHNIIVGKLWMEQCGVMEIKCQTNRLVAELNFKPAGWYSKDLNCVEGFILDEKKKKLRFMYGKWTTFIRSLDVQYHEEFLRLKELATAQQGNDSQTAATNKESSSLFNKINKKKVPQVSSLDNGDLPESFSCLEDMPSVLIWEADSLPEWSSEYYNFTYFAMALNEVTDTMKTHLPCTDSRLRPDIRKLEEGDVDGAAFEKNRLEEKQRDVRKIRKKEKTTWSPLWFESKPHPYAKEESWSYKGGYWERDYQNCIDIFSD</sequence>
<feature type="repeat" description="ANK" evidence="13">
    <location>
        <begin position="183"/>
        <end position="215"/>
    </location>
</feature>
<dbReference type="InterPro" id="IPR037239">
    <property type="entry name" value="OSBP_sf"/>
</dbReference>
<keyword evidence="12" id="KW-1053">Target membrane</keyword>
<evidence type="ECO:0000256" key="2">
    <source>
        <dbReference type="ARBA" id="ARBA00004613"/>
    </source>
</evidence>
<dbReference type="Proteomes" id="UP000827092">
    <property type="component" value="Unassembled WGS sequence"/>
</dbReference>
<dbReference type="InterPro" id="IPR002110">
    <property type="entry name" value="Ankyrin_rpt"/>
</dbReference>
<gene>
    <name evidence="19" type="ORF">JTE90_013087</name>
</gene>
<dbReference type="GO" id="GO:0044218">
    <property type="term" value="C:other organism cell membrane"/>
    <property type="evidence" value="ECO:0007669"/>
    <property type="project" value="UniProtKB-KW"/>
</dbReference>